<dbReference type="InterPro" id="IPR002557">
    <property type="entry name" value="Chitin-bd_dom"/>
</dbReference>
<reference evidence="3" key="1">
    <citation type="submission" date="2023-11" db="EMBL/GenBank/DDBJ databases">
        <title>Genome assemblies of two species of porcelain crab, Petrolisthes cinctipes and Petrolisthes manimaculis (Anomura: Porcellanidae).</title>
        <authorList>
            <person name="Angst P."/>
        </authorList>
    </citation>
    <scope>NUCLEOTIDE SEQUENCE</scope>
    <source>
        <strain evidence="3">PB745_02</strain>
        <tissue evidence="3">Gill</tissue>
    </source>
</reference>
<gene>
    <name evidence="3" type="ORF">Pmani_024470</name>
</gene>
<protein>
    <recommendedName>
        <fullName evidence="2">Chitin-binding type-2 domain-containing protein</fullName>
    </recommendedName>
</protein>
<feature type="domain" description="Chitin-binding type-2" evidence="2">
    <location>
        <begin position="83"/>
        <end position="154"/>
    </location>
</feature>
<evidence type="ECO:0000313" key="3">
    <source>
        <dbReference type="EMBL" id="KAK4303528.1"/>
    </source>
</evidence>
<evidence type="ECO:0000259" key="2">
    <source>
        <dbReference type="PROSITE" id="PS50940"/>
    </source>
</evidence>
<name>A0AAE1TYN0_9EUCA</name>
<accession>A0AAE1TYN0</accession>
<feature type="signal peptide" evidence="1">
    <location>
        <begin position="1"/>
        <end position="22"/>
    </location>
</feature>
<dbReference type="AlphaFoldDB" id="A0AAE1TYN0"/>
<dbReference type="InterPro" id="IPR052976">
    <property type="entry name" value="Scoloptoxin-like"/>
</dbReference>
<dbReference type="PANTHER" id="PTHR22933:SF43">
    <property type="entry name" value="LP10131P"/>
    <property type="match status" value="1"/>
</dbReference>
<organism evidence="3 4">
    <name type="scientific">Petrolisthes manimaculis</name>
    <dbReference type="NCBI Taxonomy" id="1843537"/>
    <lineage>
        <taxon>Eukaryota</taxon>
        <taxon>Metazoa</taxon>
        <taxon>Ecdysozoa</taxon>
        <taxon>Arthropoda</taxon>
        <taxon>Crustacea</taxon>
        <taxon>Multicrustacea</taxon>
        <taxon>Malacostraca</taxon>
        <taxon>Eumalacostraca</taxon>
        <taxon>Eucarida</taxon>
        <taxon>Decapoda</taxon>
        <taxon>Pleocyemata</taxon>
        <taxon>Anomura</taxon>
        <taxon>Galatheoidea</taxon>
        <taxon>Porcellanidae</taxon>
        <taxon>Petrolisthes</taxon>
    </lineage>
</organism>
<dbReference type="EMBL" id="JAWZYT010002572">
    <property type="protein sequence ID" value="KAK4303528.1"/>
    <property type="molecule type" value="Genomic_DNA"/>
</dbReference>
<sequence length="368" mass="43659">MYWGWWLVIVVLSVGWRRDTHGTPLGRTLPQESRLQYARTIASSVLSRAPPGAQLIGARGEVQPLVNRLIQNASSIRQNIVDTFSCVDRVYGYYADQANECQIFHICVPMQQLFPDLYDTNDIFHFSFICPGYTIFTQDAMVCAWQDYAFPCSEAHHLYHRNNHFFVVPAEDVPKDSAVSLHFFLFNSKALHFFLFNSQSLYFFHFNSKALHFFHFNSKAFHFFHFNPKTFYLSHFNPQSLHFNPQSFYLFHFNSKTFYLFHFNPQALHFILFNPQSFYSLHFNSKAFHFIHFNSKTFYLSHFNPQSFHLLHFNLQSLHLLHFNLQLLYSFHFNPQSLHLPYFNPQSLHLPLFNPQCPSNPRSQYYKQ</sequence>
<dbReference type="PANTHER" id="PTHR22933">
    <property type="entry name" value="FI18007P1-RELATED"/>
    <property type="match status" value="1"/>
</dbReference>
<feature type="chain" id="PRO_5041901608" description="Chitin-binding type-2 domain-containing protein" evidence="1">
    <location>
        <begin position="23"/>
        <end position="368"/>
    </location>
</feature>
<proteinExistence type="predicted"/>
<dbReference type="Proteomes" id="UP001292094">
    <property type="component" value="Unassembled WGS sequence"/>
</dbReference>
<dbReference type="PROSITE" id="PS50940">
    <property type="entry name" value="CHIT_BIND_II"/>
    <property type="match status" value="1"/>
</dbReference>
<evidence type="ECO:0000256" key="1">
    <source>
        <dbReference type="SAM" id="SignalP"/>
    </source>
</evidence>
<evidence type="ECO:0000313" key="4">
    <source>
        <dbReference type="Proteomes" id="UP001292094"/>
    </source>
</evidence>
<keyword evidence="1" id="KW-0732">Signal</keyword>
<dbReference type="GO" id="GO:0005576">
    <property type="term" value="C:extracellular region"/>
    <property type="evidence" value="ECO:0007669"/>
    <property type="project" value="InterPro"/>
</dbReference>
<comment type="caution">
    <text evidence="3">The sequence shown here is derived from an EMBL/GenBank/DDBJ whole genome shotgun (WGS) entry which is preliminary data.</text>
</comment>
<dbReference type="Pfam" id="PF01607">
    <property type="entry name" value="CBM_14"/>
    <property type="match status" value="1"/>
</dbReference>
<keyword evidence="4" id="KW-1185">Reference proteome</keyword>
<dbReference type="GO" id="GO:0008061">
    <property type="term" value="F:chitin binding"/>
    <property type="evidence" value="ECO:0007669"/>
    <property type="project" value="InterPro"/>
</dbReference>